<evidence type="ECO:0000313" key="2">
    <source>
        <dbReference type="EMBL" id="SCL37302.1"/>
    </source>
</evidence>
<dbReference type="GO" id="GO:0006950">
    <property type="term" value="P:response to stress"/>
    <property type="evidence" value="ECO:0007669"/>
    <property type="project" value="TreeGrafter"/>
</dbReference>
<sequence length="162" mass="18258">MTEPPWLDEQESRMWRAYLRMHRVVEVAVDRQLSEAGISRPDYEVLALLSEAEGRTLRVRNLAIWLGWDRSRIAHQLRRMEQRGLITRFECSADARGTMVRLTDQGYAAVAAAAPGHVETIRDVLVDQLDQDEIAQLTAIAERVVAAAGWCQLPHPGPAQSC</sequence>
<dbReference type="PANTHER" id="PTHR33164:SF99">
    <property type="entry name" value="MARR FAMILY REGULATORY PROTEIN"/>
    <property type="match status" value="1"/>
</dbReference>
<accession>A0A1C6T6V3</accession>
<dbReference type="AlphaFoldDB" id="A0A1C6T6V3"/>
<dbReference type="OrthoDB" id="5432081at2"/>
<organism evidence="2 3">
    <name type="scientific">Micromonospora pallida</name>
    <dbReference type="NCBI Taxonomy" id="145854"/>
    <lineage>
        <taxon>Bacteria</taxon>
        <taxon>Bacillati</taxon>
        <taxon>Actinomycetota</taxon>
        <taxon>Actinomycetes</taxon>
        <taxon>Micromonosporales</taxon>
        <taxon>Micromonosporaceae</taxon>
        <taxon>Micromonospora</taxon>
    </lineage>
</organism>
<evidence type="ECO:0000313" key="3">
    <source>
        <dbReference type="Proteomes" id="UP000198959"/>
    </source>
</evidence>
<dbReference type="Proteomes" id="UP000198959">
    <property type="component" value="Unassembled WGS sequence"/>
</dbReference>
<keyword evidence="2" id="KW-0238">DNA-binding</keyword>
<dbReference type="InterPro" id="IPR039422">
    <property type="entry name" value="MarR/SlyA-like"/>
</dbReference>
<dbReference type="InterPro" id="IPR000835">
    <property type="entry name" value="HTH_MarR-typ"/>
</dbReference>
<dbReference type="STRING" id="145854.GA0074692_4621"/>
<dbReference type="SMART" id="SM00347">
    <property type="entry name" value="HTH_MARR"/>
    <property type="match status" value="1"/>
</dbReference>
<dbReference type="InterPro" id="IPR036388">
    <property type="entry name" value="WH-like_DNA-bd_sf"/>
</dbReference>
<keyword evidence="3" id="KW-1185">Reference proteome</keyword>
<name>A0A1C6T6V3_9ACTN</name>
<reference evidence="3" key="1">
    <citation type="submission" date="2016-06" db="EMBL/GenBank/DDBJ databases">
        <authorList>
            <person name="Varghese N."/>
            <person name="Submissions Spin"/>
        </authorList>
    </citation>
    <scope>NUCLEOTIDE SEQUENCE [LARGE SCALE GENOMIC DNA]</scope>
    <source>
        <strain evidence="3">DSM 43817</strain>
    </source>
</reference>
<dbReference type="RefSeq" id="WP_091647260.1">
    <property type="nucleotide sequence ID" value="NZ_FMHW01000002.1"/>
</dbReference>
<dbReference type="PANTHER" id="PTHR33164">
    <property type="entry name" value="TRANSCRIPTIONAL REGULATOR, MARR FAMILY"/>
    <property type="match status" value="1"/>
</dbReference>
<proteinExistence type="predicted"/>
<dbReference type="PROSITE" id="PS50995">
    <property type="entry name" value="HTH_MARR_2"/>
    <property type="match status" value="1"/>
</dbReference>
<gene>
    <name evidence="2" type="ORF">GA0074692_4621</name>
</gene>
<protein>
    <submittedName>
        <fullName evidence="2">DNA-binding transcriptional regulator, MarR family</fullName>
    </submittedName>
</protein>
<dbReference type="EMBL" id="FMHW01000002">
    <property type="protein sequence ID" value="SCL37302.1"/>
    <property type="molecule type" value="Genomic_DNA"/>
</dbReference>
<dbReference type="PRINTS" id="PR00598">
    <property type="entry name" value="HTHMARR"/>
</dbReference>
<feature type="domain" description="HTH marR-type" evidence="1">
    <location>
        <begin position="11"/>
        <end position="146"/>
    </location>
</feature>
<dbReference type="Gene3D" id="1.10.10.10">
    <property type="entry name" value="Winged helix-like DNA-binding domain superfamily/Winged helix DNA-binding domain"/>
    <property type="match status" value="1"/>
</dbReference>
<evidence type="ECO:0000259" key="1">
    <source>
        <dbReference type="PROSITE" id="PS50995"/>
    </source>
</evidence>
<dbReference type="InterPro" id="IPR036390">
    <property type="entry name" value="WH_DNA-bd_sf"/>
</dbReference>
<dbReference type="GO" id="GO:0003700">
    <property type="term" value="F:DNA-binding transcription factor activity"/>
    <property type="evidence" value="ECO:0007669"/>
    <property type="project" value="InterPro"/>
</dbReference>
<dbReference type="Pfam" id="PF01047">
    <property type="entry name" value="MarR"/>
    <property type="match status" value="1"/>
</dbReference>
<dbReference type="GO" id="GO:0003677">
    <property type="term" value="F:DNA binding"/>
    <property type="evidence" value="ECO:0007669"/>
    <property type="project" value="UniProtKB-KW"/>
</dbReference>
<dbReference type="SUPFAM" id="SSF46785">
    <property type="entry name" value="Winged helix' DNA-binding domain"/>
    <property type="match status" value="1"/>
</dbReference>